<dbReference type="InterPro" id="IPR011990">
    <property type="entry name" value="TPR-like_helical_dom_sf"/>
</dbReference>
<protein>
    <recommendedName>
        <fullName evidence="4">Tetratricopeptide repeat-containing protein</fullName>
    </recommendedName>
</protein>
<dbReference type="OrthoDB" id="100177at2"/>
<keyword evidence="1" id="KW-0812">Transmembrane</keyword>
<dbReference type="Gene3D" id="1.25.40.10">
    <property type="entry name" value="Tetratricopeptide repeat domain"/>
    <property type="match status" value="1"/>
</dbReference>
<keyword evidence="1" id="KW-1133">Transmembrane helix</keyword>
<sequence>MQQNTPAAPAVRETLERLLASETFGRSERARKLIRYLVEREQAGEAERLKGFSIAMDVFGKDADFDSSTDAVVRVQAGRLRELLAQYFATEGANDPIRIIIPRGSYVPAYEPATPKPAAAKQPAAEAGGVVGAIGGHPLALPGGLGRNRPPTMQLARQLRLFWAAMALIIGMLGFVVYRMTAPETAAVGDVITAATGQPPGTSARIAAEALPTVHIKMKTGNQNTGRVASVLRRGLSSFDTVSFMAQAGEEPPSLLDYTFEVSAGVEPGSVDIELQYRATGKVLLSRTLSAGEIAGSLDDQIATMLSSSIPVSGILYAHIEQSGLQSGLTNCLLLNDDYYLSQTEANHLAAYKCFEGLVKAGAKSPLVYSEIASLHLKTVTDGFAYPKGATAEQGLELARKGVLMGPTSPYAHRSYGFLNSRAGTPEESIRWMKKAYELNTFDLSMAAAYAYALIFSSDYAEGVPVMKRAVELSSAHPSWWDYGLFLGQYMLNNKAGAAQAADALATTKRPHYLAARLVVASEAGDKVATEALAAQIAAAFPKFAEDPRSTFVNGKYPADFTDKFVSELRAAGLGGGS</sequence>
<organism evidence="2 3">
    <name type="scientific">Neomesorhizobium albiziae</name>
    <dbReference type="NCBI Taxonomy" id="335020"/>
    <lineage>
        <taxon>Bacteria</taxon>
        <taxon>Pseudomonadati</taxon>
        <taxon>Pseudomonadota</taxon>
        <taxon>Alphaproteobacteria</taxon>
        <taxon>Hyphomicrobiales</taxon>
        <taxon>Phyllobacteriaceae</taxon>
        <taxon>Neomesorhizobium</taxon>
    </lineage>
</organism>
<evidence type="ECO:0000313" key="3">
    <source>
        <dbReference type="Proteomes" id="UP000323300"/>
    </source>
</evidence>
<gene>
    <name evidence="2" type="ORF">SAMN04488498_10617</name>
</gene>
<evidence type="ECO:0008006" key="4">
    <source>
        <dbReference type="Google" id="ProtNLM"/>
    </source>
</evidence>
<keyword evidence="3" id="KW-1185">Reference proteome</keyword>
<feature type="transmembrane region" description="Helical" evidence="1">
    <location>
        <begin position="159"/>
        <end position="178"/>
    </location>
</feature>
<evidence type="ECO:0000313" key="2">
    <source>
        <dbReference type="EMBL" id="SFK40429.1"/>
    </source>
</evidence>
<name>A0A1I3ZA39_9HYPH</name>
<dbReference type="SUPFAM" id="SSF48452">
    <property type="entry name" value="TPR-like"/>
    <property type="match status" value="1"/>
</dbReference>
<proteinExistence type="predicted"/>
<dbReference type="EMBL" id="FOSL01000006">
    <property type="protein sequence ID" value="SFK40429.1"/>
    <property type="molecule type" value="Genomic_DNA"/>
</dbReference>
<evidence type="ECO:0000256" key="1">
    <source>
        <dbReference type="SAM" id="Phobius"/>
    </source>
</evidence>
<keyword evidence="1" id="KW-0472">Membrane</keyword>
<dbReference type="Proteomes" id="UP000323300">
    <property type="component" value="Unassembled WGS sequence"/>
</dbReference>
<accession>A0A1I3ZA39</accession>
<dbReference type="AlphaFoldDB" id="A0A1I3ZA39"/>
<reference evidence="2 3" key="1">
    <citation type="submission" date="2016-10" db="EMBL/GenBank/DDBJ databases">
        <authorList>
            <person name="Varghese N."/>
            <person name="Submissions S."/>
        </authorList>
    </citation>
    <scope>NUCLEOTIDE SEQUENCE [LARGE SCALE GENOMIC DNA]</scope>
    <source>
        <strain evidence="2 3">DSM 21822</strain>
    </source>
</reference>